<feature type="region of interest" description="Disordered" evidence="2">
    <location>
        <begin position="453"/>
        <end position="479"/>
    </location>
</feature>
<feature type="compositionally biased region" description="Basic and acidic residues" evidence="2">
    <location>
        <begin position="364"/>
        <end position="373"/>
    </location>
</feature>
<feature type="region of interest" description="Disordered" evidence="2">
    <location>
        <begin position="220"/>
        <end position="252"/>
    </location>
</feature>
<dbReference type="EnsemblPlants" id="Kaladp0674s0115.1.v1.1">
    <property type="protein sequence ID" value="Kaladp0674s0115.1.v1.1"/>
    <property type="gene ID" value="Kaladp0674s0115.v1.1"/>
</dbReference>
<proteinExistence type="predicted"/>
<feature type="compositionally biased region" description="Polar residues" evidence="2">
    <location>
        <begin position="374"/>
        <end position="385"/>
    </location>
</feature>
<dbReference type="Proteomes" id="UP000594263">
    <property type="component" value="Unplaced"/>
</dbReference>
<evidence type="ECO:0000313" key="3">
    <source>
        <dbReference type="EnsemblPlants" id="Kaladp0674s0115.1.v1.1"/>
    </source>
</evidence>
<evidence type="ECO:0000256" key="2">
    <source>
        <dbReference type="SAM" id="MobiDB-lite"/>
    </source>
</evidence>
<evidence type="ECO:0000313" key="4">
    <source>
        <dbReference type="Proteomes" id="UP000594263"/>
    </source>
</evidence>
<accession>A0A7N0VFE1</accession>
<dbReference type="Gramene" id="Kaladp0674s0115.1.v1.1">
    <property type="protein sequence ID" value="Kaladp0674s0115.1.v1.1"/>
    <property type="gene ID" value="Kaladp0674s0115.v1.1"/>
</dbReference>
<reference evidence="3" key="1">
    <citation type="submission" date="2021-01" db="UniProtKB">
        <authorList>
            <consortium name="EnsemblPlants"/>
        </authorList>
    </citation>
    <scope>IDENTIFICATION</scope>
</reference>
<organism evidence="3 4">
    <name type="scientific">Kalanchoe fedtschenkoi</name>
    <name type="common">Lavender scallops</name>
    <name type="synonym">South American air plant</name>
    <dbReference type="NCBI Taxonomy" id="63787"/>
    <lineage>
        <taxon>Eukaryota</taxon>
        <taxon>Viridiplantae</taxon>
        <taxon>Streptophyta</taxon>
        <taxon>Embryophyta</taxon>
        <taxon>Tracheophyta</taxon>
        <taxon>Spermatophyta</taxon>
        <taxon>Magnoliopsida</taxon>
        <taxon>eudicotyledons</taxon>
        <taxon>Gunneridae</taxon>
        <taxon>Pentapetalae</taxon>
        <taxon>Saxifragales</taxon>
        <taxon>Crassulaceae</taxon>
        <taxon>Kalanchoe</taxon>
    </lineage>
</organism>
<sequence length="548" mass="61405">MADSEKLTALKKAYAEIILNTAKEAAVRVMAAERRAFRFQRELADAKEEALRVMVRLKQMMDSRIYEADLVASSQRSKIEELEAQLHEAEDIVKDLREELSLVRDELDSRRMSERQANHIFVSRGREEEWKGVAPSVSYGFQTSSSQTGHLATAELGNLSDQRFGLSLRDDCFDILQVGNSVVAREVKEHELIRSVSPQRTRALNNEDLSISGDLLEKGQTVKGDSSVQENGEDSGKRLCVSERRSNARTGKNKKSIVKMYLSSNQRARNLRFKKTSAPSSCKRWQNLAKKVLKSLKETGLATFKKSPTSVIVHSEETCSAARESEAQLDLGQQYCIPKWPPGTAKLRSNTGLKESIQSTPVNDKSKVDKTSTGEENGSAESSVTCVDVETTHVPSHATVEDHDELADNEAFQPKHDKSILMFQRKRKKESMGSADESGDVEVVNVSSDRDTAVTPTNQEFDGPNICSASSRRSDDKEDTLKEFKRSLKRMKVDQQELKRTMKRVDVVKPTDTKPAAIGIVPRASQDSRRLALVARQLLSLSEKKWWD</sequence>
<dbReference type="PANTHER" id="PTHR34778">
    <property type="entry name" value="OS02G0580700 PROTEIN"/>
    <property type="match status" value="1"/>
</dbReference>
<dbReference type="AlphaFoldDB" id="A0A7N0VFE1"/>
<keyword evidence="4" id="KW-1185">Reference proteome</keyword>
<protein>
    <submittedName>
        <fullName evidence="3">Uncharacterized protein</fullName>
    </submittedName>
</protein>
<dbReference type="PANTHER" id="PTHR34778:SF2">
    <property type="entry name" value="OS02G0580700 PROTEIN"/>
    <property type="match status" value="1"/>
</dbReference>
<feature type="region of interest" description="Disordered" evidence="2">
    <location>
        <begin position="353"/>
        <end position="385"/>
    </location>
</feature>
<feature type="coiled-coil region" evidence="1">
    <location>
        <begin position="29"/>
        <end position="106"/>
    </location>
</feature>
<feature type="compositionally biased region" description="Polar residues" evidence="2">
    <location>
        <begin position="353"/>
        <end position="363"/>
    </location>
</feature>
<feature type="compositionally biased region" description="Basic and acidic residues" evidence="2">
    <location>
        <begin position="234"/>
        <end position="246"/>
    </location>
</feature>
<name>A0A7N0VFE1_KALFE</name>
<evidence type="ECO:0000256" key="1">
    <source>
        <dbReference type="SAM" id="Coils"/>
    </source>
</evidence>
<keyword evidence="1" id="KW-0175">Coiled coil</keyword>